<comment type="similarity">
    <text evidence="1">Belongs to the 'phage' integrase family.</text>
</comment>
<evidence type="ECO:0000313" key="10">
    <source>
        <dbReference type="Proteomes" id="UP001207918"/>
    </source>
</evidence>
<dbReference type="InterPro" id="IPR053876">
    <property type="entry name" value="Phage_int_M"/>
</dbReference>
<dbReference type="Pfam" id="PF00589">
    <property type="entry name" value="Phage_integrase"/>
    <property type="match status" value="1"/>
</dbReference>
<dbReference type="InterPro" id="IPR011010">
    <property type="entry name" value="DNA_brk_join_enz"/>
</dbReference>
<evidence type="ECO:0000256" key="4">
    <source>
        <dbReference type="ARBA" id="ARBA00023172"/>
    </source>
</evidence>
<dbReference type="InterPro" id="IPR002104">
    <property type="entry name" value="Integrase_catalytic"/>
</dbReference>
<dbReference type="Pfam" id="PF22022">
    <property type="entry name" value="Phage_int_M"/>
    <property type="match status" value="1"/>
</dbReference>
<comment type="caution">
    <text evidence="9">The sequence shown here is derived from an EMBL/GenBank/DDBJ whole genome shotgun (WGS) entry which is preliminary data.</text>
</comment>
<dbReference type="InterPro" id="IPR018247">
    <property type="entry name" value="EF_Hand_1_Ca_BS"/>
</dbReference>
<keyword evidence="2" id="KW-0229">DNA integration</keyword>
<organism evidence="9 10">
    <name type="scientific">Fodinibius salsisoli</name>
    <dbReference type="NCBI Taxonomy" id="2820877"/>
    <lineage>
        <taxon>Bacteria</taxon>
        <taxon>Pseudomonadati</taxon>
        <taxon>Balneolota</taxon>
        <taxon>Balneolia</taxon>
        <taxon>Balneolales</taxon>
        <taxon>Balneolaceae</taxon>
        <taxon>Fodinibius</taxon>
    </lineage>
</organism>
<dbReference type="PROSITE" id="PS51898">
    <property type="entry name" value="TYR_RECOMBINASE"/>
    <property type="match status" value="1"/>
</dbReference>
<dbReference type="InterPro" id="IPR038488">
    <property type="entry name" value="Integrase_DNA-bd_sf"/>
</dbReference>
<proteinExistence type="inferred from homology"/>
<evidence type="ECO:0000313" key="9">
    <source>
        <dbReference type="EMBL" id="MCW9707676.1"/>
    </source>
</evidence>
<name>A0ABT3PPA7_9BACT</name>
<evidence type="ECO:0000256" key="5">
    <source>
        <dbReference type="PROSITE-ProRule" id="PRU01248"/>
    </source>
</evidence>
<feature type="region of interest" description="Disordered" evidence="6">
    <location>
        <begin position="429"/>
        <end position="449"/>
    </location>
</feature>
<feature type="domain" description="Core-binding (CB)" evidence="8">
    <location>
        <begin position="101"/>
        <end position="181"/>
    </location>
</feature>
<dbReference type="CDD" id="cd00801">
    <property type="entry name" value="INT_P4_C"/>
    <property type="match status" value="1"/>
</dbReference>
<dbReference type="SUPFAM" id="SSF56349">
    <property type="entry name" value="DNA breaking-rejoining enzymes"/>
    <property type="match status" value="1"/>
</dbReference>
<dbReference type="InterPro" id="IPR010998">
    <property type="entry name" value="Integrase_recombinase_N"/>
</dbReference>
<dbReference type="PROSITE" id="PS51900">
    <property type="entry name" value="CB"/>
    <property type="match status" value="1"/>
</dbReference>
<dbReference type="InterPro" id="IPR044068">
    <property type="entry name" value="CB"/>
</dbReference>
<protein>
    <submittedName>
        <fullName evidence="9">Tyrosine-type recombinase/integrase</fullName>
    </submittedName>
</protein>
<sequence>MRLKLTNEFIESHPSPTDKKSITIKDSEITNLGIRIFESGTKSWIYRYSINGYAKRYTIGRFPTIGIKEARQEAHNLKKDVAKGIDLNVRKQRNKRKNAGTKLIDVIPKFKNIHFGHLRKATKDSYRQILDNHLKPFHKRRIDDITSEDITNFLDSYANKGKNYMANNIRRVSHILFNYAKDRGYVTENIISDTSPYKVKSKDDDNDDRYLSFKELYKVWKASNDLKNPLSLYYKILILLGSRTTETMHLKWDDLSSDDMQITIPAESTKNGKPHVLPMSERIKNMFVEQHQFTGNSNYIFESSRGNNKPFSSTHYYQSKLKNITGIDDFNNHLIRHSMASHMADIEVDPFSISYVLNHKIKQDVTEKWYVKSQYIPSKKRALNAYHDELFKQFSKFRKQELKDENPLTDIDDKLGGISINKATKFTDKKESVNLSQQQKKTDDESLPF</sequence>
<dbReference type="Pfam" id="PF13356">
    <property type="entry name" value="Arm-DNA-bind_3"/>
    <property type="match status" value="1"/>
</dbReference>
<dbReference type="InterPro" id="IPR025166">
    <property type="entry name" value="Integrase_DNA_bind_dom"/>
</dbReference>
<keyword evidence="3 5" id="KW-0238">DNA-binding</keyword>
<dbReference type="Gene3D" id="1.10.150.130">
    <property type="match status" value="1"/>
</dbReference>
<dbReference type="InterPro" id="IPR013762">
    <property type="entry name" value="Integrase-like_cat_sf"/>
</dbReference>
<accession>A0ABT3PPA7</accession>
<keyword evidence="4" id="KW-0233">DNA recombination</keyword>
<dbReference type="PANTHER" id="PTHR30629:SF2">
    <property type="entry name" value="PROPHAGE INTEGRASE INTS-RELATED"/>
    <property type="match status" value="1"/>
</dbReference>
<evidence type="ECO:0000256" key="1">
    <source>
        <dbReference type="ARBA" id="ARBA00008857"/>
    </source>
</evidence>
<evidence type="ECO:0000256" key="6">
    <source>
        <dbReference type="SAM" id="MobiDB-lite"/>
    </source>
</evidence>
<dbReference type="PROSITE" id="PS00018">
    <property type="entry name" value="EF_HAND_1"/>
    <property type="match status" value="1"/>
</dbReference>
<dbReference type="InterPro" id="IPR050808">
    <property type="entry name" value="Phage_Integrase"/>
</dbReference>
<dbReference type="Proteomes" id="UP001207918">
    <property type="component" value="Unassembled WGS sequence"/>
</dbReference>
<dbReference type="EMBL" id="JAGGJA010000008">
    <property type="protein sequence ID" value="MCW9707676.1"/>
    <property type="molecule type" value="Genomic_DNA"/>
</dbReference>
<evidence type="ECO:0000259" key="8">
    <source>
        <dbReference type="PROSITE" id="PS51900"/>
    </source>
</evidence>
<feature type="domain" description="Tyr recombinase" evidence="7">
    <location>
        <begin position="206"/>
        <end position="387"/>
    </location>
</feature>
<reference evidence="9 10" key="1">
    <citation type="submission" date="2021-03" db="EMBL/GenBank/DDBJ databases">
        <title>Aliifodinibius sp. nov., a new bacterium isolated from saline soil.</title>
        <authorList>
            <person name="Galisteo C."/>
            <person name="De La Haba R."/>
            <person name="Sanchez-Porro C."/>
            <person name="Ventosa A."/>
        </authorList>
    </citation>
    <scope>NUCLEOTIDE SEQUENCE [LARGE SCALE GENOMIC DNA]</scope>
    <source>
        <strain evidence="9 10">1BSP15-2V2</strain>
    </source>
</reference>
<evidence type="ECO:0000256" key="2">
    <source>
        <dbReference type="ARBA" id="ARBA00022908"/>
    </source>
</evidence>
<gene>
    <name evidence="9" type="ORF">J6I44_12485</name>
</gene>
<keyword evidence="10" id="KW-1185">Reference proteome</keyword>
<dbReference type="RefSeq" id="WP_265766466.1">
    <property type="nucleotide sequence ID" value="NZ_JAGGJA010000008.1"/>
</dbReference>
<feature type="compositionally biased region" description="Basic and acidic residues" evidence="6">
    <location>
        <begin position="440"/>
        <end position="449"/>
    </location>
</feature>
<dbReference type="Gene3D" id="3.30.160.390">
    <property type="entry name" value="Integrase, DNA-binding domain"/>
    <property type="match status" value="1"/>
</dbReference>
<dbReference type="PANTHER" id="PTHR30629">
    <property type="entry name" value="PROPHAGE INTEGRASE"/>
    <property type="match status" value="1"/>
</dbReference>
<evidence type="ECO:0000259" key="7">
    <source>
        <dbReference type="PROSITE" id="PS51898"/>
    </source>
</evidence>
<dbReference type="Gene3D" id="1.10.443.10">
    <property type="entry name" value="Intergrase catalytic core"/>
    <property type="match status" value="1"/>
</dbReference>
<evidence type="ECO:0000256" key="3">
    <source>
        <dbReference type="ARBA" id="ARBA00023125"/>
    </source>
</evidence>